<keyword evidence="2" id="KW-1185">Reference proteome</keyword>
<accession>A0ABT9QYF1</accession>
<dbReference type="RefSeq" id="WP_306857991.1">
    <property type="nucleotide sequence ID" value="NZ_JAUSRB010000001.1"/>
</dbReference>
<dbReference type="EMBL" id="JAUSRB010000001">
    <property type="protein sequence ID" value="MDP9862014.1"/>
    <property type="molecule type" value="Genomic_DNA"/>
</dbReference>
<sequence length="93" mass="10276">MSTAQRNGRACIVCGAGGGILKPAGKLLDRDMVECETHEWEREKAAKPDYRPVSLMTDLVQGYREVEARVCLHDATEVGLIRFDGHLRSGVHP</sequence>
<evidence type="ECO:0000313" key="2">
    <source>
        <dbReference type="Proteomes" id="UP001230426"/>
    </source>
</evidence>
<proteinExistence type="predicted"/>
<gene>
    <name evidence="1" type="ORF">J2S55_001273</name>
</gene>
<organism evidence="1 2">
    <name type="scientific">Streptosporangium brasiliense</name>
    <dbReference type="NCBI Taxonomy" id="47480"/>
    <lineage>
        <taxon>Bacteria</taxon>
        <taxon>Bacillati</taxon>
        <taxon>Actinomycetota</taxon>
        <taxon>Actinomycetes</taxon>
        <taxon>Streptosporangiales</taxon>
        <taxon>Streptosporangiaceae</taxon>
        <taxon>Streptosporangium</taxon>
    </lineage>
</organism>
<evidence type="ECO:0000313" key="1">
    <source>
        <dbReference type="EMBL" id="MDP9862014.1"/>
    </source>
</evidence>
<protein>
    <submittedName>
        <fullName evidence="1">Uncharacterized protein</fullName>
    </submittedName>
</protein>
<reference evidence="1 2" key="1">
    <citation type="submission" date="2023-07" db="EMBL/GenBank/DDBJ databases">
        <title>Sequencing the genomes of 1000 actinobacteria strains.</title>
        <authorList>
            <person name="Klenk H.-P."/>
        </authorList>
    </citation>
    <scope>NUCLEOTIDE SEQUENCE [LARGE SCALE GENOMIC DNA]</scope>
    <source>
        <strain evidence="1 2">DSM 44109</strain>
    </source>
</reference>
<comment type="caution">
    <text evidence="1">The sequence shown here is derived from an EMBL/GenBank/DDBJ whole genome shotgun (WGS) entry which is preliminary data.</text>
</comment>
<name>A0ABT9QYF1_9ACTN</name>
<dbReference type="Proteomes" id="UP001230426">
    <property type="component" value="Unassembled WGS sequence"/>
</dbReference>